<feature type="transmembrane region" description="Helical" evidence="8">
    <location>
        <begin position="147"/>
        <end position="169"/>
    </location>
</feature>
<dbReference type="Pfam" id="PF01594">
    <property type="entry name" value="AI-2E_transport"/>
    <property type="match status" value="1"/>
</dbReference>
<evidence type="ECO:0000256" key="4">
    <source>
        <dbReference type="ARBA" id="ARBA00022475"/>
    </source>
</evidence>
<dbReference type="PANTHER" id="PTHR21716:SF53">
    <property type="entry name" value="PERMEASE PERM-RELATED"/>
    <property type="match status" value="1"/>
</dbReference>
<organism evidence="9 10">
    <name type="scientific">Candidatus Moanibacter tarae</name>
    <dbReference type="NCBI Taxonomy" id="2200854"/>
    <lineage>
        <taxon>Bacteria</taxon>
        <taxon>Pseudomonadati</taxon>
        <taxon>Verrucomicrobiota</taxon>
        <taxon>Opitutia</taxon>
        <taxon>Puniceicoccales</taxon>
        <taxon>Puniceicoccales incertae sedis</taxon>
        <taxon>Candidatus Moanibacter</taxon>
    </lineage>
</organism>
<feature type="transmembrane region" description="Helical" evidence="8">
    <location>
        <begin position="63"/>
        <end position="84"/>
    </location>
</feature>
<keyword evidence="5 8" id="KW-0812">Transmembrane</keyword>
<dbReference type="Proteomes" id="UP000247465">
    <property type="component" value="Chromosome"/>
</dbReference>
<sequence length="342" mass="37044">MSNVINESRIQTTCLLILSAFCLGTALFFLRPVLIPFILAIFLTYSLTPIIDLQRNCFRMPRFLAVLTTILLGCLLLFLLSLIVSASASEMATHADEYQKRFQRLLDSAIVAIPFDRFGIQPQAFTSSIVRNLQDTVGGMLGSTASALINVLSKGILVLIFMIFMFLGRKDGIDPNAGIWGEVELRVRRYIINMILISAATGLIVGTSLTLIGVEFALVFGFSAFVLNFIPSIGSMIATLLPLPVVLLNPDLSVTLKTLAIVIPGLVQFGIGNLLTPKVMGDSLDLHPVAVLSALIFFGLIWGIVGMFLATPIAAITKILLEKVEITRPIANLLAGRIHATG</sequence>
<feature type="transmembrane region" description="Helical" evidence="8">
    <location>
        <begin position="12"/>
        <end position="29"/>
    </location>
</feature>
<feature type="transmembrane region" description="Helical" evidence="8">
    <location>
        <begin position="190"/>
        <end position="212"/>
    </location>
</feature>
<reference evidence="9 10" key="1">
    <citation type="submission" date="2018-06" db="EMBL/GenBank/DDBJ databases">
        <title>Draft Genome Sequence of a Novel Marine Bacterium Related to the Verrucomicrobia.</title>
        <authorList>
            <person name="Vosseberg J."/>
            <person name="Martijn J."/>
            <person name="Ettema T.J.G."/>
        </authorList>
    </citation>
    <scope>NUCLEOTIDE SEQUENCE [LARGE SCALE GENOMIC DNA]</scope>
    <source>
        <strain evidence="9">TARA_B100001123</strain>
    </source>
</reference>
<evidence type="ECO:0000256" key="7">
    <source>
        <dbReference type="ARBA" id="ARBA00023136"/>
    </source>
</evidence>
<comment type="similarity">
    <text evidence="2">Belongs to the autoinducer-2 exporter (AI-2E) (TC 2.A.86) family.</text>
</comment>
<feature type="transmembrane region" description="Helical" evidence="8">
    <location>
        <begin position="35"/>
        <end position="51"/>
    </location>
</feature>
<dbReference type="GO" id="GO:0055085">
    <property type="term" value="P:transmembrane transport"/>
    <property type="evidence" value="ECO:0007669"/>
    <property type="project" value="TreeGrafter"/>
</dbReference>
<keyword evidence="3" id="KW-0813">Transport</keyword>
<evidence type="ECO:0000256" key="6">
    <source>
        <dbReference type="ARBA" id="ARBA00022989"/>
    </source>
</evidence>
<keyword evidence="7 8" id="KW-0472">Membrane</keyword>
<evidence type="ECO:0000256" key="5">
    <source>
        <dbReference type="ARBA" id="ARBA00022692"/>
    </source>
</evidence>
<evidence type="ECO:0000256" key="8">
    <source>
        <dbReference type="SAM" id="Phobius"/>
    </source>
</evidence>
<evidence type="ECO:0000256" key="2">
    <source>
        <dbReference type="ARBA" id="ARBA00009773"/>
    </source>
</evidence>
<dbReference type="InterPro" id="IPR002549">
    <property type="entry name" value="AI-2E-like"/>
</dbReference>
<accession>A0A2Z4AAS9</accession>
<gene>
    <name evidence="9" type="primary">yhhT</name>
    <name evidence="9" type="ORF">DF168_00075</name>
</gene>
<dbReference type="GO" id="GO:0005886">
    <property type="term" value="C:plasma membrane"/>
    <property type="evidence" value="ECO:0007669"/>
    <property type="project" value="UniProtKB-SubCell"/>
</dbReference>
<name>A0A2Z4AAS9_9BACT</name>
<protein>
    <submittedName>
        <fullName evidence="9">Transport protein YhhT</fullName>
    </submittedName>
</protein>
<dbReference type="EMBL" id="CP029803">
    <property type="protein sequence ID" value="AWT58903.1"/>
    <property type="molecule type" value="Genomic_DNA"/>
</dbReference>
<dbReference type="PANTHER" id="PTHR21716">
    <property type="entry name" value="TRANSMEMBRANE PROTEIN"/>
    <property type="match status" value="1"/>
</dbReference>
<keyword evidence="4" id="KW-1003">Cell membrane</keyword>
<keyword evidence="6 8" id="KW-1133">Transmembrane helix</keyword>
<evidence type="ECO:0000313" key="10">
    <source>
        <dbReference type="Proteomes" id="UP000247465"/>
    </source>
</evidence>
<dbReference type="AlphaFoldDB" id="A0A2Z4AAS9"/>
<evidence type="ECO:0000313" key="9">
    <source>
        <dbReference type="EMBL" id="AWT58903.1"/>
    </source>
</evidence>
<comment type="subcellular location">
    <subcellularLocation>
        <location evidence="1">Cell membrane</location>
        <topology evidence="1">Multi-pass membrane protein</topology>
    </subcellularLocation>
</comment>
<evidence type="ECO:0000256" key="1">
    <source>
        <dbReference type="ARBA" id="ARBA00004651"/>
    </source>
</evidence>
<dbReference type="KEGG" id="mtar:DF168_00075"/>
<proteinExistence type="inferred from homology"/>
<feature type="transmembrane region" description="Helical" evidence="8">
    <location>
        <begin position="218"/>
        <end position="242"/>
    </location>
</feature>
<evidence type="ECO:0000256" key="3">
    <source>
        <dbReference type="ARBA" id="ARBA00022448"/>
    </source>
</evidence>
<feature type="transmembrane region" description="Helical" evidence="8">
    <location>
        <begin position="254"/>
        <end position="275"/>
    </location>
</feature>
<feature type="transmembrane region" description="Helical" evidence="8">
    <location>
        <begin position="295"/>
        <end position="321"/>
    </location>
</feature>